<dbReference type="InterPro" id="IPR050838">
    <property type="entry name" value="Ketopantoate_reductase"/>
</dbReference>
<keyword evidence="9" id="KW-1185">Reference proteome</keyword>
<dbReference type="Proteomes" id="UP000029445">
    <property type="component" value="Chromosome 5"/>
</dbReference>
<evidence type="ECO:0000256" key="4">
    <source>
        <dbReference type="ARBA" id="ARBA00023002"/>
    </source>
</evidence>
<dbReference type="InterPro" id="IPR013332">
    <property type="entry name" value="KPR_N"/>
</dbReference>
<keyword evidence="3" id="KW-0521">NADP</keyword>
<dbReference type="InterPro" id="IPR013752">
    <property type="entry name" value="KPA_reductase"/>
</dbReference>
<evidence type="ECO:0000256" key="3">
    <source>
        <dbReference type="ARBA" id="ARBA00022857"/>
    </source>
</evidence>
<keyword evidence="4" id="KW-0560">Oxidoreductase</keyword>
<reference evidence="8 9" key="2">
    <citation type="journal article" date="2018" name="Proc. Natl. Acad. Sci.">
        <title>RNAi is a critical determinant of centromere evolution in closely related fungi.</title>
        <authorList>
            <person name="Yadav V."/>
            <person name="Sun S."/>
            <person name="Billmyre R.B."/>
            <person name="Thimmappa B.C."/>
            <person name="Shea T."/>
            <person name="Lintner R."/>
            <person name="Bakkeren G."/>
            <person name="Cuomo C.A."/>
            <person name="Heitman J."/>
            <person name="Sanyal K."/>
        </authorList>
    </citation>
    <scope>NUCLEOTIDE SEQUENCE [LARGE SCALE GENOMIC DNA]</scope>
    <source>
        <strain evidence="8 9">R265</strain>
    </source>
</reference>
<dbReference type="InterPro" id="IPR036291">
    <property type="entry name" value="NAD(P)-bd_dom_sf"/>
</dbReference>
<gene>
    <name evidence="8" type="ORF">CNBG_1799</name>
</gene>
<evidence type="ECO:0000256" key="2">
    <source>
        <dbReference type="ARBA" id="ARBA00013014"/>
    </source>
</evidence>
<organism evidence="8 9">
    <name type="scientific">Cryptococcus deuterogattii (strain R265)</name>
    <name type="common">Cryptococcus gattii VGII (strain R265)</name>
    <dbReference type="NCBI Taxonomy" id="294750"/>
    <lineage>
        <taxon>Eukaryota</taxon>
        <taxon>Fungi</taxon>
        <taxon>Dikarya</taxon>
        <taxon>Basidiomycota</taxon>
        <taxon>Agaricomycotina</taxon>
        <taxon>Tremellomycetes</taxon>
        <taxon>Tremellales</taxon>
        <taxon>Cryptococcaceae</taxon>
        <taxon>Cryptococcus</taxon>
        <taxon>Cryptococcus gattii species complex</taxon>
    </lineage>
</organism>
<dbReference type="SUPFAM" id="SSF51735">
    <property type="entry name" value="NAD(P)-binding Rossmann-fold domains"/>
    <property type="match status" value="1"/>
</dbReference>
<dbReference type="PANTHER" id="PTHR43765">
    <property type="entry name" value="2-DEHYDROPANTOATE 2-REDUCTASE-RELATED"/>
    <property type="match status" value="1"/>
</dbReference>
<dbReference type="KEGG" id="cdeu:CNBG_1799"/>
<dbReference type="InterPro" id="IPR008927">
    <property type="entry name" value="6-PGluconate_DH-like_C_sf"/>
</dbReference>
<dbReference type="Pfam" id="PF08546">
    <property type="entry name" value="ApbA_C"/>
    <property type="match status" value="1"/>
</dbReference>
<dbReference type="STRING" id="294750.A0A095D3S0"/>
<accession>A0A095D3S0</accession>
<protein>
    <recommendedName>
        <fullName evidence="2">2-dehydropantoate 2-reductase</fullName>
        <ecNumber evidence="2">1.1.1.169</ecNumber>
    </recommendedName>
    <alternativeName>
        <fullName evidence="5">Ketopantoate reductase</fullName>
    </alternativeName>
</protein>
<evidence type="ECO:0000256" key="1">
    <source>
        <dbReference type="ARBA" id="ARBA00007870"/>
    </source>
</evidence>
<dbReference type="EC" id="1.1.1.169" evidence="2"/>
<sequence>MGRVHILGVGAIGTLIAHHLRLAHPSLPLTLLVRNASLFSDLSVTREGITSISSNYDFESPNSEGPHITSLVVALKTTQTLSAIRPLLPRLGPTSVVALLQNGMGVYEELCEHLWPENVNRPFFVLGTTPHGAAPAGGKGVIGHYTAAGHGDIKWGVVPHPRGTTDLLEKWLFGSNLSIIKSPSQLPAVPVDSEDLTNLHFTLSALLSTTPLNPMLLPYPQLRLALLLKVAVNAVVNPLNAILGRGQYRVDTLSTCSGGTALVDAVVDETSKVILSYLQTQSLPSEELQLFQSHILREHLRHIITSNADNTTSMAVDIREKRLTEMDYINGYVVRLGKKMGLETPVNEMLYNMVKFIESAYSI</sequence>
<dbReference type="VEuPathDB" id="FungiDB:CNBG_1799"/>
<dbReference type="OrthoDB" id="73846at2759"/>
<dbReference type="GO" id="GO:0005739">
    <property type="term" value="C:mitochondrion"/>
    <property type="evidence" value="ECO:0007669"/>
    <property type="project" value="TreeGrafter"/>
</dbReference>
<evidence type="ECO:0000313" key="9">
    <source>
        <dbReference type="Proteomes" id="UP000029445"/>
    </source>
</evidence>
<dbReference type="SUPFAM" id="SSF48179">
    <property type="entry name" value="6-phosphogluconate dehydrogenase C-terminal domain-like"/>
    <property type="match status" value="1"/>
</dbReference>
<evidence type="ECO:0000259" key="7">
    <source>
        <dbReference type="Pfam" id="PF08546"/>
    </source>
</evidence>
<dbReference type="PANTHER" id="PTHR43765:SF2">
    <property type="entry name" value="2-DEHYDROPANTOATE 2-REDUCTASE"/>
    <property type="match status" value="1"/>
</dbReference>
<dbReference type="RefSeq" id="XP_062881870.1">
    <property type="nucleotide sequence ID" value="XM_063025915.1"/>
</dbReference>
<dbReference type="EMBL" id="CP025763">
    <property type="protein sequence ID" value="KGB75961.1"/>
    <property type="molecule type" value="Genomic_DNA"/>
</dbReference>
<dbReference type="AlphaFoldDB" id="A0A095D3S0"/>
<dbReference type="GO" id="GO:0015940">
    <property type="term" value="P:pantothenate biosynthetic process"/>
    <property type="evidence" value="ECO:0007669"/>
    <property type="project" value="InterPro"/>
</dbReference>
<dbReference type="HOGENOM" id="CLU_031468_10_2_1"/>
<dbReference type="GO" id="GO:0008677">
    <property type="term" value="F:2-dehydropantoate 2-reductase activity"/>
    <property type="evidence" value="ECO:0007669"/>
    <property type="project" value="UniProtKB-EC"/>
</dbReference>
<evidence type="ECO:0000256" key="5">
    <source>
        <dbReference type="ARBA" id="ARBA00032024"/>
    </source>
</evidence>
<feature type="domain" description="Ketopantoate reductase C-terminal" evidence="7">
    <location>
        <begin position="222"/>
        <end position="358"/>
    </location>
</feature>
<name>A0A095D3S0_CRYD2</name>
<comment type="similarity">
    <text evidence="1">Belongs to the ketopantoate reductase family.</text>
</comment>
<dbReference type="OMA" id="RKEPFQV"/>
<dbReference type="InterPro" id="IPR013328">
    <property type="entry name" value="6PGD_dom2"/>
</dbReference>
<dbReference type="Pfam" id="PF02558">
    <property type="entry name" value="ApbA"/>
    <property type="match status" value="1"/>
</dbReference>
<dbReference type="NCBIfam" id="TIGR00745">
    <property type="entry name" value="apbA_panE"/>
    <property type="match status" value="1"/>
</dbReference>
<dbReference type="InterPro" id="IPR003710">
    <property type="entry name" value="ApbA"/>
</dbReference>
<evidence type="ECO:0000259" key="6">
    <source>
        <dbReference type="Pfam" id="PF02558"/>
    </source>
</evidence>
<reference evidence="8 9" key="1">
    <citation type="journal article" date="2011" name="MBio">
        <title>Genome variation in Cryptococcus gattii, an emerging pathogen of immunocompetent hosts.</title>
        <authorList>
            <person name="D'Souza C.A."/>
            <person name="Kronstad J.W."/>
            <person name="Taylor G."/>
            <person name="Warren R."/>
            <person name="Yuen M."/>
            <person name="Hu G."/>
            <person name="Jung W.H."/>
            <person name="Sham A."/>
            <person name="Kidd S.E."/>
            <person name="Tangen K."/>
            <person name="Lee N."/>
            <person name="Zeilmaker T."/>
            <person name="Sawkins J."/>
            <person name="McVicker G."/>
            <person name="Shah S."/>
            <person name="Gnerre S."/>
            <person name="Griggs A."/>
            <person name="Zeng Q."/>
            <person name="Bartlett K."/>
            <person name="Li W."/>
            <person name="Wang X."/>
            <person name="Heitman J."/>
            <person name="Stajich J.E."/>
            <person name="Fraser J.A."/>
            <person name="Meyer W."/>
            <person name="Carter D."/>
            <person name="Schein J."/>
            <person name="Krzywinski M."/>
            <person name="Kwon-Chung K.J."/>
            <person name="Varma A."/>
            <person name="Wang J."/>
            <person name="Brunham R."/>
            <person name="Fyfe M."/>
            <person name="Ouellette B.F."/>
            <person name="Siddiqui A."/>
            <person name="Marra M."/>
            <person name="Jones S."/>
            <person name="Holt R."/>
            <person name="Birren B.W."/>
            <person name="Galagan J.E."/>
            <person name="Cuomo C.A."/>
        </authorList>
    </citation>
    <scope>NUCLEOTIDE SEQUENCE [LARGE SCALE GENOMIC DNA]</scope>
    <source>
        <strain evidence="8 9">R265</strain>
    </source>
</reference>
<feature type="domain" description="Ketopantoate reductase N-terminal" evidence="6">
    <location>
        <begin position="4"/>
        <end position="158"/>
    </location>
</feature>
<dbReference type="Gene3D" id="1.10.1040.10">
    <property type="entry name" value="N-(1-d-carboxylethyl)-l-norvaline Dehydrogenase, domain 2"/>
    <property type="match status" value="1"/>
</dbReference>
<dbReference type="Gene3D" id="3.40.50.720">
    <property type="entry name" value="NAD(P)-binding Rossmann-like Domain"/>
    <property type="match status" value="1"/>
</dbReference>
<evidence type="ECO:0000313" key="8">
    <source>
        <dbReference type="EMBL" id="KGB75961.1"/>
    </source>
</evidence>
<dbReference type="GO" id="GO:0050661">
    <property type="term" value="F:NADP binding"/>
    <property type="evidence" value="ECO:0007669"/>
    <property type="project" value="TreeGrafter"/>
</dbReference>
<proteinExistence type="inferred from homology"/>
<dbReference type="GeneID" id="88178189"/>